<organism evidence="2 3">
    <name type="scientific">Rotaria sordida</name>
    <dbReference type="NCBI Taxonomy" id="392033"/>
    <lineage>
        <taxon>Eukaryota</taxon>
        <taxon>Metazoa</taxon>
        <taxon>Spiralia</taxon>
        <taxon>Gnathifera</taxon>
        <taxon>Rotifera</taxon>
        <taxon>Eurotatoria</taxon>
        <taxon>Bdelloidea</taxon>
        <taxon>Philodinida</taxon>
        <taxon>Philodinidae</taxon>
        <taxon>Rotaria</taxon>
    </lineage>
</organism>
<feature type="compositionally biased region" description="Low complexity" evidence="1">
    <location>
        <begin position="238"/>
        <end position="251"/>
    </location>
</feature>
<protein>
    <submittedName>
        <fullName evidence="2">Uncharacterized protein</fullName>
    </submittedName>
</protein>
<evidence type="ECO:0000313" key="3">
    <source>
        <dbReference type="Proteomes" id="UP000663823"/>
    </source>
</evidence>
<sequence>MAKNLYEQHAKRAALSYEQYGIRYLQVAKRNQNNQGLSDSFNKTNILGNKQDKLFFFYSQKTINTNQKYIEQLIKECEKLVQKCDELKLLPEPESPRTSSPTKEQPKNIDISAILSPVVVEKEERKHSEVIDSTLFTTPPSIKTRDVDVQTFLQLPLSPSPIVTTVPIEEIIETSSEPPLPFYADMIFSHMNHVNQWINKFCLDHEIIQNDVNIIRDRLEKINRVTTQMMFSNMKISSASASASETNENSSGFYSSHQT</sequence>
<proteinExistence type="predicted"/>
<reference evidence="2" key="1">
    <citation type="submission" date="2021-02" db="EMBL/GenBank/DDBJ databases">
        <authorList>
            <person name="Nowell W R."/>
        </authorList>
    </citation>
    <scope>NUCLEOTIDE SEQUENCE</scope>
</reference>
<gene>
    <name evidence="2" type="ORF">OTI717_LOCUS31353</name>
</gene>
<evidence type="ECO:0000313" key="2">
    <source>
        <dbReference type="EMBL" id="CAF4045363.1"/>
    </source>
</evidence>
<evidence type="ECO:0000256" key="1">
    <source>
        <dbReference type="SAM" id="MobiDB-lite"/>
    </source>
</evidence>
<dbReference type="Proteomes" id="UP000663823">
    <property type="component" value="Unassembled WGS sequence"/>
</dbReference>
<accession>A0A819RDB8</accession>
<feature type="region of interest" description="Disordered" evidence="1">
    <location>
        <begin position="238"/>
        <end position="259"/>
    </location>
</feature>
<comment type="caution">
    <text evidence="2">The sequence shown here is derived from an EMBL/GenBank/DDBJ whole genome shotgun (WGS) entry which is preliminary data.</text>
</comment>
<dbReference type="EMBL" id="CAJOAX010008926">
    <property type="protein sequence ID" value="CAF4045363.1"/>
    <property type="molecule type" value="Genomic_DNA"/>
</dbReference>
<name>A0A819RDB8_9BILA</name>
<dbReference type="AlphaFoldDB" id="A0A819RDB8"/>